<gene>
    <name evidence="1" type="ORF">PXEA_LOCUS18724</name>
</gene>
<sequence>MTEGEAPEEGVGAGVLSTLFALERRLGKWKRKWLPRPVEVVPLGSLEEA</sequence>
<accession>A0A3S5BIA4</accession>
<dbReference type="EMBL" id="CAAALY010072794">
    <property type="protein sequence ID" value="VEL25284.1"/>
    <property type="molecule type" value="Genomic_DNA"/>
</dbReference>
<evidence type="ECO:0000313" key="1">
    <source>
        <dbReference type="EMBL" id="VEL25284.1"/>
    </source>
</evidence>
<proteinExistence type="predicted"/>
<name>A0A3S5BIA4_9PLAT</name>
<comment type="caution">
    <text evidence="1">The sequence shown here is derived from an EMBL/GenBank/DDBJ whole genome shotgun (WGS) entry which is preliminary data.</text>
</comment>
<dbReference type="AlphaFoldDB" id="A0A3S5BIA4"/>
<keyword evidence="2" id="KW-1185">Reference proteome</keyword>
<evidence type="ECO:0000313" key="2">
    <source>
        <dbReference type="Proteomes" id="UP000784294"/>
    </source>
</evidence>
<dbReference type="Proteomes" id="UP000784294">
    <property type="component" value="Unassembled WGS sequence"/>
</dbReference>
<organism evidence="1 2">
    <name type="scientific">Protopolystoma xenopodis</name>
    <dbReference type="NCBI Taxonomy" id="117903"/>
    <lineage>
        <taxon>Eukaryota</taxon>
        <taxon>Metazoa</taxon>
        <taxon>Spiralia</taxon>
        <taxon>Lophotrochozoa</taxon>
        <taxon>Platyhelminthes</taxon>
        <taxon>Monogenea</taxon>
        <taxon>Polyopisthocotylea</taxon>
        <taxon>Polystomatidea</taxon>
        <taxon>Polystomatidae</taxon>
        <taxon>Protopolystoma</taxon>
    </lineage>
</organism>
<protein>
    <submittedName>
        <fullName evidence="1">Uncharacterized protein</fullName>
    </submittedName>
</protein>
<reference evidence="1" key="1">
    <citation type="submission" date="2018-11" db="EMBL/GenBank/DDBJ databases">
        <authorList>
            <consortium name="Pathogen Informatics"/>
        </authorList>
    </citation>
    <scope>NUCLEOTIDE SEQUENCE</scope>
</reference>